<evidence type="ECO:0000256" key="1">
    <source>
        <dbReference type="SAM" id="MobiDB-lite"/>
    </source>
</evidence>
<comment type="caution">
    <text evidence="2">The sequence shown here is derived from an EMBL/GenBank/DDBJ whole genome shotgun (WGS) entry which is preliminary data.</text>
</comment>
<feature type="region of interest" description="Disordered" evidence="1">
    <location>
        <begin position="145"/>
        <end position="169"/>
    </location>
</feature>
<sequence length="169" mass="18365">MGKLFLLLLHLLLHLLLLLLFIVVFLSLSLSFPLSGNLLCSVHRRLVRSPTMVGVRAEAWATVSEAHWVPVMAAMQRLFPPTVKWGRGRGTSAAPRGGTLALGTSTCGGHSHRHHHLLQEVPTTNHSQGRRAAPMRGLCTQLATSLPGPKRHPRGTNKHAGALPTRRGV</sequence>
<proteinExistence type="predicted"/>
<name>A0A5B7HVM4_PORTR</name>
<evidence type="ECO:0000313" key="3">
    <source>
        <dbReference type="Proteomes" id="UP000324222"/>
    </source>
</evidence>
<gene>
    <name evidence="2" type="ORF">E2C01_068378</name>
</gene>
<organism evidence="2 3">
    <name type="scientific">Portunus trituberculatus</name>
    <name type="common">Swimming crab</name>
    <name type="synonym">Neptunus trituberculatus</name>
    <dbReference type="NCBI Taxonomy" id="210409"/>
    <lineage>
        <taxon>Eukaryota</taxon>
        <taxon>Metazoa</taxon>
        <taxon>Ecdysozoa</taxon>
        <taxon>Arthropoda</taxon>
        <taxon>Crustacea</taxon>
        <taxon>Multicrustacea</taxon>
        <taxon>Malacostraca</taxon>
        <taxon>Eumalacostraca</taxon>
        <taxon>Eucarida</taxon>
        <taxon>Decapoda</taxon>
        <taxon>Pleocyemata</taxon>
        <taxon>Brachyura</taxon>
        <taxon>Eubrachyura</taxon>
        <taxon>Portunoidea</taxon>
        <taxon>Portunidae</taxon>
        <taxon>Portuninae</taxon>
        <taxon>Portunus</taxon>
    </lineage>
</organism>
<dbReference type="Proteomes" id="UP000324222">
    <property type="component" value="Unassembled WGS sequence"/>
</dbReference>
<reference evidence="2 3" key="1">
    <citation type="submission" date="2019-05" db="EMBL/GenBank/DDBJ databases">
        <title>Another draft genome of Portunus trituberculatus and its Hox gene families provides insights of decapod evolution.</title>
        <authorList>
            <person name="Jeong J.-H."/>
            <person name="Song I."/>
            <person name="Kim S."/>
            <person name="Choi T."/>
            <person name="Kim D."/>
            <person name="Ryu S."/>
            <person name="Kim W."/>
        </authorList>
    </citation>
    <scope>NUCLEOTIDE SEQUENCE [LARGE SCALE GENOMIC DNA]</scope>
    <source>
        <tissue evidence="2">Muscle</tissue>
    </source>
</reference>
<keyword evidence="3" id="KW-1185">Reference proteome</keyword>
<evidence type="ECO:0000313" key="2">
    <source>
        <dbReference type="EMBL" id="MPC74033.1"/>
    </source>
</evidence>
<dbReference type="AlphaFoldDB" id="A0A5B7HVM4"/>
<dbReference type="EMBL" id="VSRR010038093">
    <property type="protein sequence ID" value="MPC74033.1"/>
    <property type="molecule type" value="Genomic_DNA"/>
</dbReference>
<protein>
    <submittedName>
        <fullName evidence="2">Uncharacterized protein</fullName>
    </submittedName>
</protein>
<accession>A0A5B7HVM4</accession>